<evidence type="ECO:0000256" key="1">
    <source>
        <dbReference type="ARBA" id="ARBA00006484"/>
    </source>
</evidence>
<organism evidence="4 5">
    <name type="scientific">Trinickia dabaoshanensis</name>
    <dbReference type="NCBI Taxonomy" id="564714"/>
    <lineage>
        <taxon>Bacteria</taxon>
        <taxon>Pseudomonadati</taxon>
        <taxon>Pseudomonadota</taxon>
        <taxon>Betaproteobacteria</taxon>
        <taxon>Burkholderiales</taxon>
        <taxon>Burkholderiaceae</taxon>
        <taxon>Trinickia</taxon>
    </lineage>
</organism>
<dbReference type="InterPro" id="IPR036291">
    <property type="entry name" value="NAD(P)-bd_dom_sf"/>
</dbReference>
<dbReference type="PROSITE" id="PS00061">
    <property type="entry name" value="ADH_SHORT"/>
    <property type="match status" value="1"/>
</dbReference>
<dbReference type="PANTHER" id="PTHR44196">
    <property type="entry name" value="DEHYDROGENASE/REDUCTASE SDR FAMILY MEMBER 7B"/>
    <property type="match status" value="1"/>
</dbReference>
<dbReference type="GO" id="GO:0016491">
    <property type="term" value="F:oxidoreductase activity"/>
    <property type="evidence" value="ECO:0007669"/>
    <property type="project" value="UniProtKB-KW"/>
</dbReference>
<dbReference type="InterPro" id="IPR002347">
    <property type="entry name" value="SDR_fam"/>
</dbReference>
<dbReference type="GO" id="GO:0016020">
    <property type="term" value="C:membrane"/>
    <property type="evidence" value="ECO:0007669"/>
    <property type="project" value="TreeGrafter"/>
</dbReference>
<dbReference type="OrthoDB" id="9810734at2"/>
<sequence>MQVTGNTILITGGGSGIGRALAEAFHRRGNEVIIAGRREDALRKVAEANPGMKTAVLDVQDANGIEGFAARMAEQFPKLNVVINNAGIMQLENWRAEHVDLTTAEATITTNLLAPIRLSAALLPQLKRQARSTIVTVTSGLAFLTLAHTPAYSATKAAIHAFSDALRYQLRDTNVDVIEIAPPYVQTELMGEQQASDPQAMPLAEFIDEVMTILETQPDAREVLVKRVHPLRFAAEQGYEKYMAQFHAFNDHFGAAL</sequence>
<dbReference type="PRINTS" id="PR00081">
    <property type="entry name" value="GDHRDH"/>
</dbReference>
<accession>A0A2N7VD59</accession>
<keyword evidence="2" id="KW-0560">Oxidoreductase</keyword>
<evidence type="ECO:0000256" key="3">
    <source>
        <dbReference type="RuleBase" id="RU000363"/>
    </source>
</evidence>
<comment type="caution">
    <text evidence="4">The sequence shown here is derived from an EMBL/GenBank/DDBJ whole genome shotgun (WGS) entry which is preliminary data.</text>
</comment>
<dbReference type="PRINTS" id="PR00080">
    <property type="entry name" value="SDRFAMILY"/>
</dbReference>
<gene>
    <name evidence="4" type="ORF">C0Z18_28810</name>
</gene>
<comment type="similarity">
    <text evidence="1 3">Belongs to the short-chain dehydrogenases/reductases (SDR) family.</text>
</comment>
<dbReference type="Gene3D" id="3.40.50.720">
    <property type="entry name" value="NAD(P)-binding Rossmann-like Domain"/>
    <property type="match status" value="1"/>
</dbReference>
<dbReference type="SUPFAM" id="SSF51735">
    <property type="entry name" value="NAD(P)-binding Rossmann-fold domains"/>
    <property type="match status" value="1"/>
</dbReference>
<dbReference type="Proteomes" id="UP000235616">
    <property type="component" value="Unassembled WGS sequence"/>
</dbReference>
<dbReference type="PANTHER" id="PTHR44196:SF1">
    <property type="entry name" value="DEHYDROGENASE_REDUCTASE SDR FAMILY MEMBER 7B"/>
    <property type="match status" value="1"/>
</dbReference>
<evidence type="ECO:0000313" key="5">
    <source>
        <dbReference type="Proteomes" id="UP000235616"/>
    </source>
</evidence>
<proteinExistence type="inferred from homology"/>
<dbReference type="InterPro" id="IPR020904">
    <property type="entry name" value="Sc_DH/Rdtase_CS"/>
</dbReference>
<dbReference type="EMBL" id="PNYA01000036">
    <property type="protein sequence ID" value="PMS15034.1"/>
    <property type="molecule type" value="Genomic_DNA"/>
</dbReference>
<protein>
    <submittedName>
        <fullName evidence="4">Oxidoreductase</fullName>
    </submittedName>
</protein>
<evidence type="ECO:0000313" key="4">
    <source>
        <dbReference type="EMBL" id="PMS15034.1"/>
    </source>
</evidence>
<reference evidence="4 5" key="1">
    <citation type="submission" date="2018-01" db="EMBL/GenBank/DDBJ databases">
        <title>Whole genome analyses suggest that Burkholderia sensu lato contains two further novel genera in the rhizoxinica-symbiotica group Mycetohabitans gen. nov., and Trinickia gen. nov.: implications for the evolution of diazotrophy and nodulation in the Burkholderiaceae.</title>
        <authorList>
            <person name="Estrada-de los Santos P."/>
            <person name="Palmer M."/>
            <person name="Chavez-Ramirez B."/>
            <person name="Beukes C."/>
            <person name="Steenkamp E.T."/>
            <person name="Hirsch A.M."/>
            <person name="Manyaka P."/>
            <person name="Maluk M."/>
            <person name="Lafos M."/>
            <person name="Crook M."/>
            <person name="Gross E."/>
            <person name="Simon M.F."/>
            <person name="Bueno dos Reis Junior F."/>
            <person name="Poole P.S."/>
            <person name="Venter S.N."/>
            <person name="James E.K."/>
        </authorList>
    </citation>
    <scope>NUCLEOTIDE SEQUENCE [LARGE SCALE GENOMIC DNA]</scope>
    <source>
        <strain evidence="4 5">GIMN1.004</strain>
    </source>
</reference>
<name>A0A2N7VD59_9BURK</name>
<evidence type="ECO:0000256" key="2">
    <source>
        <dbReference type="ARBA" id="ARBA00023002"/>
    </source>
</evidence>
<dbReference type="AlphaFoldDB" id="A0A2N7VD59"/>
<keyword evidence="5" id="KW-1185">Reference proteome</keyword>
<dbReference type="RefSeq" id="WP_102648854.1">
    <property type="nucleotide sequence ID" value="NZ_PNYA01000036.1"/>
</dbReference>
<dbReference type="Pfam" id="PF00106">
    <property type="entry name" value="adh_short"/>
    <property type="match status" value="1"/>
</dbReference>